<accession>A0AC35FAK1</accession>
<evidence type="ECO:0000313" key="2">
    <source>
        <dbReference type="WBParaSite" id="PS1159_v2.g15505.t1"/>
    </source>
</evidence>
<organism evidence="1 2">
    <name type="scientific">Panagrolaimus sp. PS1159</name>
    <dbReference type="NCBI Taxonomy" id="55785"/>
    <lineage>
        <taxon>Eukaryota</taxon>
        <taxon>Metazoa</taxon>
        <taxon>Ecdysozoa</taxon>
        <taxon>Nematoda</taxon>
        <taxon>Chromadorea</taxon>
        <taxon>Rhabditida</taxon>
        <taxon>Tylenchina</taxon>
        <taxon>Panagrolaimomorpha</taxon>
        <taxon>Panagrolaimoidea</taxon>
        <taxon>Panagrolaimidae</taxon>
        <taxon>Panagrolaimus</taxon>
    </lineage>
</organism>
<evidence type="ECO:0000313" key="1">
    <source>
        <dbReference type="Proteomes" id="UP000887580"/>
    </source>
</evidence>
<protein>
    <submittedName>
        <fullName evidence="2">G-protein coupled receptors family 1 profile domain-containing protein</fullName>
    </submittedName>
</protein>
<dbReference type="WBParaSite" id="PS1159_v2.g15505.t1">
    <property type="protein sequence ID" value="PS1159_v2.g15505.t1"/>
    <property type="gene ID" value="PS1159_v2.g15505"/>
</dbReference>
<sequence length="277" mass="32063">MVSFVGIFGNCNIVIASLRIRKLRVLWNIMIAIRAFCDVIHQIGNFVTAYVYFTNSTLSQFMCFFIQVIPTCGLLYGTFLHFTISVDRLIAVTKPFIYSKIKIYVFIFLITLLSLGFIFPMIFVVHRETNFSEKPLICTAPIFHHKIFDDGIFFILFTVLNFSTVTIYCIIWIIIRNKVGLITKHSQILKPITIIVFFLIIGYGFNIISNIIVDALELKPENFTWVSDLLFYILGLTINITLSTEYFIYFVFNKEYRKAFVEQLGLKKALKIVSIAK</sequence>
<dbReference type="Proteomes" id="UP000887580">
    <property type="component" value="Unplaced"/>
</dbReference>
<name>A0AC35FAK1_9BILA</name>
<reference evidence="2" key="1">
    <citation type="submission" date="2022-11" db="UniProtKB">
        <authorList>
            <consortium name="WormBaseParasite"/>
        </authorList>
    </citation>
    <scope>IDENTIFICATION</scope>
</reference>
<proteinExistence type="predicted"/>